<name>A0A2W1BIA7_HELAM</name>
<evidence type="ECO:0000313" key="1">
    <source>
        <dbReference type="EMBL" id="PZC73435.1"/>
    </source>
</evidence>
<accession>A0A2W1BIA7</accession>
<gene>
    <name evidence="1" type="primary">HaOG209531</name>
    <name evidence="1" type="ORF">B5X24_HaOG209531</name>
</gene>
<keyword evidence="2" id="KW-1185">Reference proteome</keyword>
<dbReference type="EMBL" id="KZ150105">
    <property type="protein sequence ID" value="PZC73435.1"/>
    <property type="molecule type" value="Genomic_DNA"/>
</dbReference>
<reference evidence="1 2" key="1">
    <citation type="journal article" date="2017" name="BMC Biol.">
        <title>Genomic innovations, transcriptional plasticity and gene loss underlying the evolution and divergence of two highly polyphagous and invasive Helicoverpa pest species.</title>
        <authorList>
            <person name="Pearce S.L."/>
            <person name="Clarke D.F."/>
            <person name="East P.D."/>
            <person name="Elfekih S."/>
            <person name="Gordon K.H."/>
            <person name="Jermiin L.S."/>
            <person name="McGaughran A."/>
            <person name="Oakeshott J.G."/>
            <person name="Papanikolaou A."/>
            <person name="Perera O.P."/>
            <person name="Rane R.V."/>
            <person name="Richards S."/>
            <person name="Tay W.T."/>
            <person name="Walsh T.K."/>
            <person name="Anderson A."/>
            <person name="Anderson C.J."/>
            <person name="Asgari S."/>
            <person name="Board P.G."/>
            <person name="Bretschneider A."/>
            <person name="Campbell P.M."/>
            <person name="Chertemps T."/>
            <person name="Christeller J.T."/>
            <person name="Coppin C.W."/>
            <person name="Downes S.J."/>
            <person name="Duan G."/>
            <person name="Farnsworth C.A."/>
            <person name="Good R.T."/>
            <person name="Han L.B."/>
            <person name="Han Y.C."/>
            <person name="Hatje K."/>
            <person name="Horne I."/>
            <person name="Huang Y.P."/>
            <person name="Hughes D.S."/>
            <person name="Jacquin-Joly E."/>
            <person name="James W."/>
            <person name="Jhangiani S."/>
            <person name="Kollmar M."/>
            <person name="Kuwar S.S."/>
            <person name="Li S."/>
            <person name="Liu N.Y."/>
            <person name="Maibeche M.T."/>
            <person name="Miller J.R."/>
            <person name="Montagne N."/>
            <person name="Perry T."/>
            <person name="Qu J."/>
            <person name="Song S.V."/>
            <person name="Sutton G.G."/>
            <person name="Vogel H."/>
            <person name="Walenz B.P."/>
            <person name="Xu W."/>
            <person name="Zhang H.J."/>
            <person name="Zou Z."/>
            <person name="Batterham P."/>
            <person name="Edwards O.R."/>
            <person name="Feyereisen R."/>
            <person name="Gibbs R.A."/>
            <person name="Heckel D.G."/>
            <person name="McGrath A."/>
            <person name="Robin C."/>
            <person name="Scherer S.E."/>
            <person name="Worley K.C."/>
            <person name="Wu Y.D."/>
        </authorList>
    </citation>
    <scope>NUCLEOTIDE SEQUENCE [LARGE SCALE GENOMIC DNA]</scope>
    <source>
        <strain evidence="1">Harm_GR_Male_#8</strain>
        <tissue evidence="1">Whole organism</tissue>
    </source>
</reference>
<sequence>MYMNDHYSLQKIIDYVDAIETTNNPSVLMIERALHVIGEMTKNTDDTHHISKSTKALLQVSLSVETTKQMHKIRNFLSKPLQNSQALTTRTSAEYQDTQMFHNIVKDLKEMKKTFISVHEINKCILDISLVEKGLSLLEKRTKEWPRLPKTLSEIQTQYKTNKNVFCEEKNFVQQVWKPAGLTIQLLKEIILLLENKDDMSQKVQEIKETLTCKLVNMLPSNIAKIRKTLELIDENKNNVNLLKEQLKKDRFLEKKVTLTDYPKERNINQQKQIIKKGNNSSTNQQTKDYSIHWESIKDMLMFCISNCELFASMRPSLELLNEKLANATLINAREIIHEMENICSAQLLYEHGLNLENQSFSGIQAIYNITPKDKKEKTIENTALLFFFTSRLKSLHDLLEYPNKPNDQLIKRYKQDPQFRMELEMLMADIGNVLSNCNKEKRIMTKSTQLLKEIDLGNVLDHGNPFLEMLGSFFDSHELVEAYLSKAKEIAGDRQAIEALYELFKSNVDPSTIEKGDRNNMNAVQNTQYELFRESKHWKTYKVLFVTKKT</sequence>
<dbReference type="Proteomes" id="UP000249218">
    <property type="component" value="Unassembled WGS sequence"/>
</dbReference>
<dbReference type="OrthoDB" id="194358at2759"/>
<organism evidence="1 2">
    <name type="scientific">Helicoverpa armigera</name>
    <name type="common">Cotton bollworm</name>
    <name type="synonym">Heliothis armigera</name>
    <dbReference type="NCBI Taxonomy" id="29058"/>
    <lineage>
        <taxon>Eukaryota</taxon>
        <taxon>Metazoa</taxon>
        <taxon>Ecdysozoa</taxon>
        <taxon>Arthropoda</taxon>
        <taxon>Hexapoda</taxon>
        <taxon>Insecta</taxon>
        <taxon>Pterygota</taxon>
        <taxon>Neoptera</taxon>
        <taxon>Endopterygota</taxon>
        <taxon>Lepidoptera</taxon>
        <taxon>Glossata</taxon>
        <taxon>Ditrysia</taxon>
        <taxon>Noctuoidea</taxon>
        <taxon>Noctuidae</taxon>
        <taxon>Heliothinae</taxon>
        <taxon>Helicoverpa</taxon>
    </lineage>
</organism>
<proteinExistence type="predicted"/>
<evidence type="ECO:0000313" key="2">
    <source>
        <dbReference type="Proteomes" id="UP000249218"/>
    </source>
</evidence>
<dbReference type="AlphaFoldDB" id="A0A2W1BIA7"/>
<protein>
    <submittedName>
        <fullName evidence="1">Uncharacterized protein</fullName>
    </submittedName>
</protein>